<evidence type="ECO:0000256" key="7">
    <source>
        <dbReference type="ARBA" id="ARBA00035172"/>
    </source>
</evidence>
<dbReference type="InterPro" id="IPR005813">
    <property type="entry name" value="Ribosomal_bL20"/>
</dbReference>
<keyword evidence="4 8" id="KW-0689">Ribosomal protein</keyword>
<dbReference type="HAMAP" id="MF_00382">
    <property type="entry name" value="Ribosomal_bL20"/>
    <property type="match status" value="1"/>
</dbReference>
<evidence type="ECO:0000256" key="9">
    <source>
        <dbReference type="RuleBase" id="RU000560"/>
    </source>
</evidence>
<dbReference type="PROSITE" id="PS00937">
    <property type="entry name" value="RIBOSOMAL_L20"/>
    <property type="match status" value="1"/>
</dbReference>
<evidence type="ECO:0000256" key="6">
    <source>
        <dbReference type="ARBA" id="ARBA00024775"/>
    </source>
</evidence>
<dbReference type="GO" id="GO:1990904">
    <property type="term" value="C:ribonucleoprotein complex"/>
    <property type="evidence" value="ECO:0007669"/>
    <property type="project" value="UniProtKB-KW"/>
</dbReference>
<dbReference type="FunFam" id="1.10.1900.20:FF:000001">
    <property type="entry name" value="50S ribosomal protein L20"/>
    <property type="match status" value="1"/>
</dbReference>
<dbReference type="Gene3D" id="6.10.160.10">
    <property type="match status" value="1"/>
</dbReference>
<name>A0A7G9T6C9_9LACO</name>
<evidence type="ECO:0000256" key="1">
    <source>
        <dbReference type="ARBA" id="ARBA00007698"/>
    </source>
</evidence>
<dbReference type="CDD" id="cd07026">
    <property type="entry name" value="Ribosomal_L20"/>
    <property type="match status" value="1"/>
</dbReference>
<protein>
    <recommendedName>
        <fullName evidence="7 8">Large ribosomal subunit protein bL20</fullName>
    </recommendedName>
</protein>
<keyword evidence="3 8" id="KW-0694">RNA-binding</keyword>
<keyword evidence="5 8" id="KW-0687">Ribonucleoprotein</keyword>
<organism evidence="11 12">
    <name type="scientific">Weissella diestrammenae</name>
    <dbReference type="NCBI Taxonomy" id="1162633"/>
    <lineage>
        <taxon>Bacteria</taxon>
        <taxon>Bacillati</taxon>
        <taxon>Bacillota</taxon>
        <taxon>Bacilli</taxon>
        <taxon>Lactobacillales</taxon>
        <taxon>Lactobacillaceae</taxon>
        <taxon>Weissella</taxon>
    </lineage>
</organism>
<dbReference type="Pfam" id="PF00453">
    <property type="entry name" value="Ribosomal_L20"/>
    <property type="match status" value="1"/>
</dbReference>
<evidence type="ECO:0000313" key="11">
    <source>
        <dbReference type="EMBL" id="QNN75654.1"/>
    </source>
</evidence>
<evidence type="ECO:0000256" key="8">
    <source>
        <dbReference type="HAMAP-Rule" id="MF_00382"/>
    </source>
</evidence>
<dbReference type="InterPro" id="IPR049946">
    <property type="entry name" value="RIBOSOMAL_L20_CS"/>
</dbReference>
<dbReference type="NCBIfam" id="TIGR01032">
    <property type="entry name" value="rplT_bact"/>
    <property type="match status" value="1"/>
</dbReference>
<dbReference type="Proteomes" id="UP000515800">
    <property type="component" value="Chromosome"/>
</dbReference>
<comment type="function">
    <text evidence="6 8 9">Binds directly to 23S ribosomal RNA and is necessary for the in vitro assembly process of the 50S ribosomal subunit. It is not involved in the protein synthesizing functions of that subunit.</text>
</comment>
<sequence>MRVKGGTVSRARRKKMIKLAKGYRGQRHINYKVAKQQVWKGWVYAFRDRKATKRNFRKLWITRINAAARMNGLSYSRFMNGLALMGSKLNRKMLADLAVTDAKAFTALTDAAKKALTDNGQAFHEVTPATLETEVTVTVAEPKPAKKAEVSAEKPSDKNTVAEIKAYLDAQNVEYASSAKKADLLALV</sequence>
<feature type="domain" description="HeH/LEM" evidence="10">
    <location>
        <begin position="160"/>
        <end position="188"/>
    </location>
</feature>
<evidence type="ECO:0000259" key="10">
    <source>
        <dbReference type="Pfam" id="PF12949"/>
    </source>
</evidence>
<proteinExistence type="inferred from homology"/>
<dbReference type="PANTHER" id="PTHR10986">
    <property type="entry name" value="39S RIBOSOMAL PROTEIN L20"/>
    <property type="match status" value="1"/>
</dbReference>
<dbReference type="GO" id="GO:0005840">
    <property type="term" value="C:ribosome"/>
    <property type="evidence" value="ECO:0007669"/>
    <property type="project" value="UniProtKB-KW"/>
</dbReference>
<accession>A0A7G9T6C9</accession>
<dbReference type="Pfam" id="PF12949">
    <property type="entry name" value="HeH"/>
    <property type="match status" value="1"/>
</dbReference>
<dbReference type="Gene3D" id="1.10.720.30">
    <property type="entry name" value="SAP domain"/>
    <property type="match status" value="1"/>
</dbReference>
<dbReference type="InterPro" id="IPR036361">
    <property type="entry name" value="SAP_dom_sf"/>
</dbReference>
<keyword evidence="2 8" id="KW-0699">rRNA-binding</keyword>
<dbReference type="KEGG" id="wdi:H9L19_01900"/>
<evidence type="ECO:0000313" key="12">
    <source>
        <dbReference type="Proteomes" id="UP000515800"/>
    </source>
</evidence>
<dbReference type="SUPFAM" id="SSF74731">
    <property type="entry name" value="Ribosomal protein L20"/>
    <property type="match status" value="1"/>
</dbReference>
<comment type="similarity">
    <text evidence="1 8 9">Belongs to the bacterial ribosomal protein bL20 family.</text>
</comment>
<gene>
    <name evidence="8 11" type="primary">rplT</name>
    <name evidence="11" type="ORF">H9L19_01900</name>
</gene>
<dbReference type="GO" id="GO:0006412">
    <property type="term" value="P:translation"/>
    <property type="evidence" value="ECO:0007669"/>
    <property type="project" value="InterPro"/>
</dbReference>
<dbReference type="InterPro" id="IPR025856">
    <property type="entry name" value="HeH/LEM_domain"/>
</dbReference>
<dbReference type="GO" id="GO:0003735">
    <property type="term" value="F:structural constituent of ribosome"/>
    <property type="evidence" value="ECO:0007669"/>
    <property type="project" value="InterPro"/>
</dbReference>
<dbReference type="Gene3D" id="1.10.1900.20">
    <property type="entry name" value="Ribosomal protein L20"/>
    <property type="match status" value="1"/>
</dbReference>
<dbReference type="AlphaFoldDB" id="A0A7G9T6C9"/>
<dbReference type="InterPro" id="IPR035566">
    <property type="entry name" value="Ribosomal_protein_bL20_C"/>
</dbReference>
<evidence type="ECO:0000256" key="3">
    <source>
        <dbReference type="ARBA" id="ARBA00022884"/>
    </source>
</evidence>
<evidence type="ECO:0000256" key="4">
    <source>
        <dbReference type="ARBA" id="ARBA00022980"/>
    </source>
</evidence>
<evidence type="ECO:0000256" key="2">
    <source>
        <dbReference type="ARBA" id="ARBA00022730"/>
    </source>
</evidence>
<evidence type="ECO:0000256" key="5">
    <source>
        <dbReference type="ARBA" id="ARBA00023274"/>
    </source>
</evidence>
<keyword evidence="12" id="KW-1185">Reference proteome</keyword>
<dbReference type="GO" id="GO:0019843">
    <property type="term" value="F:rRNA binding"/>
    <property type="evidence" value="ECO:0007669"/>
    <property type="project" value="UniProtKB-UniRule"/>
</dbReference>
<dbReference type="EMBL" id="CP060724">
    <property type="protein sequence ID" value="QNN75654.1"/>
    <property type="molecule type" value="Genomic_DNA"/>
</dbReference>
<reference evidence="11 12" key="1">
    <citation type="submission" date="2020-08" db="EMBL/GenBank/DDBJ databases">
        <title>Genome sequence of Weissella diestrammenae KACC 16890T.</title>
        <authorList>
            <person name="Hyun D.-W."/>
            <person name="Bae J.-W."/>
        </authorList>
    </citation>
    <scope>NUCLEOTIDE SEQUENCE [LARGE SCALE GENOMIC DNA]</scope>
    <source>
        <strain evidence="11 12">KACC 16890</strain>
    </source>
</reference>
<dbReference type="PRINTS" id="PR00062">
    <property type="entry name" value="RIBOSOMALL20"/>
</dbReference>
<dbReference type="GO" id="GO:0000027">
    <property type="term" value="P:ribosomal large subunit assembly"/>
    <property type="evidence" value="ECO:0007669"/>
    <property type="project" value="UniProtKB-UniRule"/>
</dbReference>